<dbReference type="Proteomes" id="UP000283383">
    <property type="component" value="Unassembled WGS sequence"/>
</dbReference>
<accession>A0A420ISW7</accession>
<dbReference type="AlphaFoldDB" id="A0A420ISW7"/>
<keyword evidence="2" id="KW-1185">Reference proteome</keyword>
<name>A0A420ISW7_9PEZI</name>
<reference evidence="1 2" key="1">
    <citation type="journal article" date="2018" name="BMC Genomics">
        <title>Comparative genome analyses reveal sequence features reflecting distinct modes of host-adaptation between dicot and monocot powdery mildew.</title>
        <authorList>
            <person name="Wu Y."/>
            <person name="Ma X."/>
            <person name="Pan Z."/>
            <person name="Kale S.D."/>
            <person name="Song Y."/>
            <person name="King H."/>
            <person name="Zhang Q."/>
            <person name="Presley C."/>
            <person name="Deng X."/>
            <person name="Wei C.I."/>
            <person name="Xiao S."/>
        </authorList>
    </citation>
    <scope>NUCLEOTIDE SEQUENCE [LARGE SCALE GENOMIC DNA]</scope>
    <source>
        <strain evidence="1">UMSG3</strain>
    </source>
</reference>
<dbReference type="STRING" id="62708.A0A420ISW7"/>
<feature type="non-terminal residue" evidence="1">
    <location>
        <position position="60"/>
    </location>
</feature>
<evidence type="ECO:0000313" key="2">
    <source>
        <dbReference type="Proteomes" id="UP000283383"/>
    </source>
</evidence>
<sequence>MSLKSIVKQNDEKSLLDCFEILLKNLRHTQRGLSSEFRSEKCLRDKIINACNNIEACAYA</sequence>
<organism evidence="1 2">
    <name type="scientific">Golovinomyces cichoracearum</name>
    <dbReference type="NCBI Taxonomy" id="62708"/>
    <lineage>
        <taxon>Eukaryota</taxon>
        <taxon>Fungi</taxon>
        <taxon>Dikarya</taxon>
        <taxon>Ascomycota</taxon>
        <taxon>Pezizomycotina</taxon>
        <taxon>Leotiomycetes</taxon>
        <taxon>Erysiphales</taxon>
        <taxon>Erysiphaceae</taxon>
        <taxon>Golovinomyces</taxon>
    </lineage>
</organism>
<proteinExistence type="predicted"/>
<protein>
    <submittedName>
        <fullName evidence="1">Uncharacterized protein</fullName>
    </submittedName>
</protein>
<dbReference type="EMBL" id="MCBQ01007060">
    <property type="protein sequence ID" value="RKF77621.1"/>
    <property type="molecule type" value="Genomic_DNA"/>
</dbReference>
<gene>
    <name evidence="1" type="ORF">GcM3_070032</name>
</gene>
<evidence type="ECO:0000313" key="1">
    <source>
        <dbReference type="EMBL" id="RKF77621.1"/>
    </source>
</evidence>
<comment type="caution">
    <text evidence="1">The sequence shown here is derived from an EMBL/GenBank/DDBJ whole genome shotgun (WGS) entry which is preliminary data.</text>
</comment>